<protein>
    <submittedName>
        <fullName evidence="1">Uncharacterized protein</fullName>
    </submittedName>
</protein>
<proteinExistence type="predicted"/>
<evidence type="ECO:0000313" key="2">
    <source>
        <dbReference type="Proteomes" id="UP000076532"/>
    </source>
</evidence>
<keyword evidence="2" id="KW-1185">Reference proteome</keyword>
<reference evidence="1 2" key="1">
    <citation type="journal article" date="2016" name="Mol. Biol. Evol.">
        <title>Comparative Genomics of Early-Diverging Mushroom-Forming Fungi Provides Insights into the Origins of Lignocellulose Decay Capabilities.</title>
        <authorList>
            <person name="Nagy L.G."/>
            <person name="Riley R."/>
            <person name="Tritt A."/>
            <person name="Adam C."/>
            <person name="Daum C."/>
            <person name="Floudas D."/>
            <person name="Sun H."/>
            <person name="Yadav J.S."/>
            <person name="Pangilinan J."/>
            <person name="Larsson K.H."/>
            <person name="Matsuura K."/>
            <person name="Barry K."/>
            <person name="Labutti K."/>
            <person name="Kuo R."/>
            <person name="Ohm R.A."/>
            <person name="Bhattacharya S.S."/>
            <person name="Shirouzu T."/>
            <person name="Yoshinaga Y."/>
            <person name="Martin F.M."/>
            <person name="Grigoriev I.V."/>
            <person name="Hibbett D.S."/>
        </authorList>
    </citation>
    <scope>NUCLEOTIDE SEQUENCE [LARGE SCALE GENOMIC DNA]</scope>
    <source>
        <strain evidence="1 2">CBS 109695</strain>
    </source>
</reference>
<dbReference type="AlphaFoldDB" id="A0A166AF08"/>
<dbReference type="EMBL" id="KV417661">
    <property type="protein sequence ID" value="KZP11539.1"/>
    <property type="molecule type" value="Genomic_DNA"/>
</dbReference>
<dbReference type="Proteomes" id="UP000076532">
    <property type="component" value="Unassembled WGS sequence"/>
</dbReference>
<accession>A0A166AF08</accession>
<sequence>MPFPFIRQTGNRECHARAGFFNYHRRPPTAHATPTSSTEAAPDPMFTRLHFLVLLSRFAMSGNGLGLSCSRGADQSSLGGPGYSSSTAQRARTLLLPPVEHNTLLERSSYGPPPTPTANYDLTTSTLSIMCSAPSLPPPAWLFGAQCTGRGSDGWSSIQC</sequence>
<evidence type="ECO:0000313" key="1">
    <source>
        <dbReference type="EMBL" id="KZP11539.1"/>
    </source>
</evidence>
<name>A0A166AF08_9AGAM</name>
<organism evidence="1 2">
    <name type="scientific">Athelia psychrophila</name>
    <dbReference type="NCBI Taxonomy" id="1759441"/>
    <lineage>
        <taxon>Eukaryota</taxon>
        <taxon>Fungi</taxon>
        <taxon>Dikarya</taxon>
        <taxon>Basidiomycota</taxon>
        <taxon>Agaricomycotina</taxon>
        <taxon>Agaricomycetes</taxon>
        <taxon>Agaricomycetidae</taxon>
        <taxon>Atheliales</taxon>
        <taxon>Atheliaceae</taxon>
        <taxon>Athelia</taxon>
    </lineage>
</organism>
<gene>
    <name evidence="1" type="ORF">FIBSPDRAFT_898901</name>
</gene>